<proteinExistence type="predicted"/>
<dbReference type="Proteomes" id="UP000605990">
    <property type="component" value="Unassembled WGS sequence"/>
</dbReference>
<accession>A0ABR7IXQ5</accession>
<gene>
    <name evidence="1" type="ORF">H8R27_06685</name>
</gene>
<protein>
    <recommendedName>
        <fullName evidence="3">Lipoprotein</fullName>
    </recommendedName>
</protein>
<dbReference type="RefSeq" id="WP_166127104.1">
    <property type="nucleotide sequence ID" value="NZ_JAANOQ010000004.1"/>
</dbReference>
<dbReference type="PROSITE" id="PS51257">
    <property type="entry name" value="PROKAR_LIPOPROTEIN"/>
    <property type="match status" value="1"/>
</dbReference>
<keyword evidence="2" id="KW-1185">Reference proteome</keyword>
<comment type="caution">
    <text evidence="1">The sequence shown here is derived from an EMBL/GenBank/DDBJ whole genome shotgun (WGS) entry which is preliminary data.</text>
</comment>
<name>A0ABR7IXQ5_9FLAO</name>
<evidence type="ECO:0000313" key="2">
    <source>
        <dbReference type="Proteomes" id="UP000605990"/>
    </source>
</evidence>
<reference evidence="1 2" key="1">
    <citation type="submission" date="2020-08" db="EMBL/GenBank/DDBJ databases">
        <title>Description of novel Flavobacterium F-408 isolate.</title>
        <authorList>
            <person name="Saticioglu I.B."/>
            <person name="Duman M."/>
            <person name="Altun S."/>
        </authorList>
    </citation>
    <scope>NUCLEOTIDE SEQUENCE [LARGE SCALE GENOMIC DNA]</scope>
    <source>
        <strain evidence="1 2">F-408</strain>
    </source>
</reference>
<evidence type="ECO:0008006" key="3">
    <source>
        <dbReference type="Google" id="ProtNLM"/>
    </source>
</evidence>
<organism evidence="1 2">
    <name type="scientific">Flavobacterium bernardetii</name>
    <dbReference type="NCBI Taxonomy" id="2813823"/>
    <lineage>
        <taxon>Bacteria</taxon>
        <taxon>Pseudomonadati</taxon>
        <taxon>Bacteroidota</taxon>
        <taxon>Flavobacteriia</taxon>
        <taxon>Flavobacteriales</taxon>
        <taxon>Flavobacteriaceae</taxon>
        <taxon>Flavobacterium</taxon>
    </lineage>
</organism>
<evidence type="ECO:0000313" key="1">
    <source>
        <dbReference type="EMBL" id="MBC5834569.1"/>
    </source>
</evidence>
<sequence length="318" mass="36104">MKNIKLVVVFLVATLLVSCNITEKVIINSDGTGKVSYNFNMSKFVETISKMGDKQKESAKALFSESDKDIDSTFHFKDFKAMATKKGDTLTPEQIAVFEKLEKFSIHSVMNKKKGQAYFELYGTFKNIDELNNMEAPTSTLQKASGKNADAMSGMGGLFNDTKTTMTFKGNLFSRSVVKKEIVIDTSAYDSEDMYEDSDTTAYVEDSTYVYEDYADSTSVDVVDDEEYVEEVEEEKEMSKADLKKMNKEFKQIGKLTGKALKDSKYVLEYTFPRKIKTVSVKNYKLSKDKKTIFISFSIEDYIKAPERLSFTIELENL</sequence>
<dbReference type="EMBL" id="JACRUN010000003">
    <property type="protein sequence ID" value="MBC5834569.1"/>
    <property type="molecule type" value="Genomic_DNA"/>
</dbReference>